<dbReference type="GeneID" id="25337203"/>
<dbReference type="RefSeq" id="XP_013337224.1">
    <property type="nucleotide sequence ID" value="XM_013481770.1"/>
</dbReference>
<dbReference type="Proteomes" id="UP000030763">
    <property type="component" value="Unassembled WGS sequence"/>
</dbReference>
<dbReference type="EMBL" id="HG721881">
    <property type="protein sequence ID" value="CDJ60574.1"/>
    <property type="molecule type" value="Genomic_DNA"/>
</dbReference>
<dbReference type="AlphaFoldDB" id="U6MDR3"/>
<evidence type="ECO:0000313" key="2">
    <source>
        <dbReference type="EMBL" id="CDJ60574.1"/>
    </source>
</evidence>
<dbReference type="VEuPathDB" id="ToxoDB:EMWEY_00032170"/>
<name>U6MDR3_EIMMA</name>
<organism evidence="2 3">
    <name type="scientific">Eimeria maxima</name>
    <name type="common">Coccidian parasite</name>
    <dbReference type="NCBI Taxonomy" id="5804"/>
    <lineage>
        <taxon>Eukaryota</taxon>
        <taxon>Sar</taxon>
        <taxon>Alveolata</taxon>
        <taxon>Apicomplexa</taxon>
        <taxon>Conoidasida</taxon>
        <taxon>Coccidia</taxon>
        <taxon>Eucoccidiorida</taxon>
        <taxon>Eimeriorina</taxon>
        <taxon>Eimeriidae</taxon>
        <taxon>Eimeria</taxon>
    </lineage>
</organism>
<keyword evidence="3" id="KW-1185">Reference proteome</keyword>
<reference evidence="2" key="1">
    <citation type="submission" date="2013-10" db="EMBL/GenBank/DDBJ databases">
        <title>Genomic analysis of the causative agents of coccidiosis in chickens.</title>
        <authorList>
            <person name="Reid A.J."/>
            <person name="Blake D."/>
            <person name="Billington K."/>
            <person name="Browne H."/>
            <person name="Dunn M."/>
            <person name="Hung S."/>
            <person name="Kawahara F."/>
            <person name="Miranda-Saavedra D."/>
            <person name="Mourier T."/>
            <person name="Nagra H."/>
            <person name="Otto T.D."/>
            <person name="Rawlings N."/>
            <person name="Sanchez A."/>
            <person name="Sanders M."/>
            <person name="Subramaniam C."/>
            <person name="Tay Y."/>
            <person name="Dear P."/>
            <person name="Doerig C."/>
            <person name="Gruber A."/>
            <person name="Parkinson J."/>
            <person name="Shirley M."/>
            <person name="Wan K.L."/>
            <person name="Berriman M."/>
            <person name="Tomley F."/>
            <person name="Pain A."/>
        </authorList>
    </citation>
    <scope>NUCLEOTIDE SEQUENCE [LARGE SCALE GENOMIC DNA]</scope>
    <source>
        <strain evidence="2">Weybridge</strain>
    </source>
</reference>
<protein>
    <submittedName>
        <fullName evidence="2">Uncharacterized protein</fullName>
    </submittedName>
</protein>
<feature type="region of interest" description="Disordered" evidence="1">
    <location>
        <begin position="1"/>
        <end position="20"/>
    </location>
</feature>
<accession>U6MDR3</accession>
<gene>
    <name evidence="2" type="ORF">EMWEY_00032170</name>
</gene>
<evidence type="ECO:0000313" key="3">
    <source>
        <dbReference type="Proteomes" id="UP000030763"/>
    </source>
</evidence>
<reference evidence="2" key="2">
    <citation type="submission" date="2013-10" db="EMBL/GenBank/DDBJ databases">
        <authorList>
            <person name="Aslett M."/>
        </authorList>
    </citation>
    <scope>NUCLEOTIDE SEQUENCE [LARGE SCALE GENOMIC DNA]</scope>
    <source>
        <strain evidence="2">Weybridge</strain>
    </source>
</reference>
<feature type="non-terminal residue" evidence="2">
    <location>
        <position position="1"/>
    </location>
</feature>
<sequence>LERLEAQKKSAEEEVKPGDS</sequence>
<evidence type="ECO:0000256" key="1">
    <source>
        <dbReference type="SAM" id="MobiDB-lite"/>
    </source>
</evidence>
<proteinExistence type="predicted"/>